<dbReference type="OrthoDB" id="9785276at2"/>
<dbReference type="PROSITE" id="PS00623">
    <property type="entry name" value="GMC_OXRED_1"/>
    <property type="match status" value="1"/>
</dbReference>
<accession>A0A0P7Y5B6</accession>
<sequence length="543" mass="59131">MQDQEPRAAGTFDYIVVGGGTAGCVLANRLSADPRNSVLVIEAGGVPRSPWIDIPAAFGKTWKDPRYNWNFATHPEPGTGDRAIPVPRGRSLGGSSLINGSIYVRGQREDYDLWAQSGARGWSFADVLPYFRKLERFADDTPDAGLRGTDGPMDVIRVPERHPLLDAFIASGQAAGHPLNPDYNGSRQDGFGYYQVMQRKGRRWSAYRAWLEPAMRRPNLTLRTGCTATCLTLADGRAQGIRYRRAGIAEHAQARGEVILTAGAIQSPHLMELSGIGDPQVLAQAGLPVNHALPGVGANYQDHYATRMNWRVTQPVTLNEQTRGWRLLRAVAQYLLTRRGILTLATGMAHGFVRTRPELETPDVQYFFVHASYANAADRVLDKRPGMTIGVTQLRPRSRGHIHAVSPDPLTPPRISPRFLTDDIDCETFAAGMRMAREIMAQAPMRAYLGEEMNPGPDCRSDADLIAFARATGQTIYHPVGTCAMGEGPGAVVDPRLRVHGVAGLRVADASVMPHLVSANTQAAVMMIAEKAADMILADAPSS</sequence>
<dbReference type="PATRIC" id="fig|1653334.4.peg.3266"/>
<reference evidence="8 10" key="1">
    <citation type="submission" date="2015-09" db="EMBL/GenBank/DDBJ databases">
        <title>Identification and resolution of microdiversity through metagenomic sequencing of parallel consortia.</title>
        <authorList>
            <person name="Nelson W.C."/>
            <person name="Romine M.F."/>
            <person name="Lindemann S.R."/>
        </authorList>
    </citation>
    <scope>NUCLEOTIDE SEQUENCE [LARGE SCALE GENOMIC DNA]</scope>
    <source>
        <strain evidence="8">HL-109</strain>
    </source>
</reference>
<dbReference type="EMBL" id="LJSX01000003">
    <property type="protein sequence ID" value="KPQ12207.1"/>
    <property type="molecule type" value="Genomic_DNA"/>
</dbReference>
<dbReference type="InterPro" id="IPR007867">
    <property type="entry name" value="GMC_OxRtase_C"/>
</dbReference>
<evidence type="ECO:0000256" key="1">
    <source>
        <dbReference type="ARBA" id="ARBA00001974"/>
    </source>
</evidence>
<evidence type="ECO:0000256" key="3">
    <source>
        <dbReference type="ARBA" id="ARBA00022630"/>
    </source>
</evidence>
<name>A0A0P7Y5B6_9HYPH</name>
<feature type="domain" description="Glucose-methanol-choline oxidoreductase N-terminal" evidence="6">
    <location>
        <begin position="89"/>
        <end position="112"/>
    </location>
</feature>
<evidence type="ECO:0000256" key="2">
    <source>
        <dbReference type="ARBA" id="ARBA00010790"/>
    </source>
</evidence>
<evidence type="ECO:0000259" key="6">
    <source>
        <dbReference type="PROSITE" id="PS00623"/>
    </source>
</evidence>
<organism evidence="8 10">
    <name type="scientific">Saliniramus fredricksonii</name>
    <dbReference type="NCBI Taxonomy" id="1653334"/>
    <lineage>
        <taxon>Bacteria</taxon>
        <taxon>Pseudomonadati</taxon>
        <taxon>Pseudomonadota</taxon>
        <taxon>Alphaproteobacteria</taxon>
        <taxon>Hyphomicrobiales</taxon>
        <taxon>Salinarimonadaceae</taxon>
        <taxon>Saliniramus</taxon>
    </lineage>
</organism>
<dbReference type="SUPFAM" id="SSF54373">
    <property type="entry name" value="FAD-linked reductases, C-terminal domain"/>
    <property type="match status" value="1"/>
</dbReference>
<gene>
    <name evidence="8" type="primary">betA</name>
    <name evidence="9" type="ORF">GA0071312_0539</name>
    <name evidence="8" type="ORF">HLUCCO17_03315</name>
</gene>
<evidence type="ECO:0000313" key="11">
    <source>
        <dbReference type="Proteomes" id="UP000182800"/>
    </source>
</evidence>
<dbReference type="STRING" id="1653334.GA0071312_0539"/>
<evidence type="ECO:0000256" key="5">
    <source>
        <dbReference type="RuleBase" id="RU003968"/>
    </source>
</evidence>
<keyword evidence="3 5" id="KW-0285">Flavoprotein</keyword>
<dbReference type="EMBL" id="FMBM01000001">
    <property type="protein sequence ID" value="SCC78872.1"/>
    <property type="molecule type" value="Genomic_DNA"/>
</dbReference>
<dbReference type="GO" id="GO:0008812">
    <property type="term" value="F:choline dehydrogenase activity"/>
    <property type="evidence" value="ECO:0007669"/>
    <property type="project" value="UniProtKB-EC"/>
</dbReference>
<comment type="similarity">
    <text evidence="2 5">Belongs to the GMC oxidoreductase family.</text>
</comment>
<evidence type="ECO:0000313" key="8">
    <source>
        <dbReference type="EMBL" id="KPQ12207.1"/>
    </source>
</evidence>
<dbReference type="Gene3D" id="3.30.560.10">
    <property type="entry name" value="Glucose Oxidase, domain 3"/>
    <property type="match status" value="1"/>
</dbReference>
<dbReference type="GO" id="GO:0050660">
    <property type="term" value="F:flavin adenine dinucleotide binding"/>
    <property type="evidence" value="ECO:0007669"/>
    <property type="project" value="InterPro"/>
</dbReference>
<dbReference type="SUPFAM" id="SSF51905">
    <property type="entry name" value="FAD/NAD(P)-binding domain"/>
    <property type="match status" value="1"/>
</dbReference>
<protein>
    <submittedName>
        <fullName evidence="8">Choline dehydrogenase</fullName>
        <ecNumber evidence="8">1.1.99.1</ecNumber>
    </submittedName>
</protein>
<dbReference type="PROSITE" id="PS51257">
    <property type="entry name" value="PROKAR_LIPOPROTEIN"/>
    <property type="match status" value="1"/>
</dbReference>
<dbReference type="Pfam" id="PF05199">
    <property type="entry name" value="GMC_oxred_C"/>
    <property type="match status" value="1"/>
</dbReference>
<dbReference type="InterPro" id="IPR036188">
    <property type="entry name" value="FAD/NAD-bd_sf"/>
</dbReference>
<reference evidence="9 11" key="2">
    <citation type="submission" date="2016-08" db="EMBL/GenBank/DDBJ databases">
        <authorList>
            <person name="Varghese N."/>
            <person name="Submissions Spin"/>
        </authorList>
    </citation>
    <scope>NUCLEOTIDE SEQUENCE [LARGE SCALE GENOMIC DNA]</scope>
    <source>
        <strain evidence="9 11">HL-109</strain>
    </source>
</reference>
<evidence type="ECO:0000256" key="4">
    <source>
        <dbReference type="ARBA" id="ARBA00022827"/>
    </source>
</evidence>
<dbReference type="EC" id="1.1.99.1" evidence="8"/>
<dbReference type="InterPro" id="IPR000172">
    <property type="entry name" value="GMC_OxRdtase_N"/>
</dbReference>
<dbReference type="Proteomes" id="UP000182800">
    <property type="component" value="Unassembled WGS sequence"/>
</dbReference>
<evidence type="ECO:0000313" key="10">
    <source>
        <dbReference type="Proteomes" id="UP000050497"/>
    </source>
</evidence>
<keyword evidence="4 5" id="KW-0274">FAD</keyword>
<comment type="cofactor">
    <cofactor evidence="1">
        <name>FAD</name>
        <dbReference type="ChEBI" id="CHEBI:57692"/>
    </cofactor>
</comment>
<evidence type="ECO:0000259" key="7">
    <source>
        <dbReference type="PROSITE" id="PS00624"/>
    </source>
</evidence>
<dbReference type="Gene3D" id="3.50.50.60">
    <property type="entry name" value="FAD/NAD(P)-binding domain"/>
    <property type="match status" value="1"/>
</dbReference>
<dbReference type="AlphaFoldDB" id="A0A0P7Y5B6"/>
<dbReference type="RefSeq" id="WP_074443508.1">
    <property type="nucleotide sequence ID" value="NZ_FMBM01000001.1"/>
</dbReference>
<keyword evidence="11" id="KW-1185">Reference proteome</keyword>
<dbReference type="PANTHER" id="PTHR11552:SF147">
    <property type="entry name" value="CHOLINE DEHYDROGENASE, MITOCHONDRIAL"/>
    <property type="match status" value="1"/>
</dbReference>
<dbReference type="PIRSF" id="PIRSF000137">
    <property type="entry name" value="Alcohol_oxidase"/>
    <property type="match status" value="1"/>
</dbReference>
<dbReference type="Pfam" id="PF00732">
    <property type="entry name" value="GMC_oxred_N"/>
    <property type="match status" value="1"/>
</dbReference>
<comment type="caution">
    <text evidence="8">The sequence shown here is derived from an EMBL/GenBank/DDBJ whole genome shotgun (WGS) entry which is preliminary data.</text>
</comment>
<dbReference type="PANTHER" id="PTHR11552">
    <property type="entry name" value="GLUCOSE-METHANOL-CHOLINE GMC OXIDOREDUCTASE"/>
    <property type="match status" value="1"/>
</dbReference>
<evidence type="ECO:0000313" key="9">
    <source>
        <dbReference type="EMBL" id="SCC78872.1"/>
    </source>
</evidence>
<dbReference type="Proteomes" id="UP000050497">
    <property type="component" value="Unassembled WGS sequence"/>
</dbReference>
<dbReference type="InterPro" id="IPR012132">
    <property type="entry name" value="GMC_OxRdtase"/>
</dbReference>
<feature type="domain" description="Glucose-methanol-choline oxidoreductase N-terminal" evidence="7">
    <location>
        <begin position="263"/>
        <end position="277"/>
    </location>
</feature>
<dbReference type="PROSITE" id="PS00624">
    <property type="entry name" value="GMC_OXRED_2"/>
    <property type="match status" value="1"/>
</dbReference>
<keyword evidence="8" id="KW-0560">Oxidoreductase</keyword>
<proteinExistence type="inferred from homology"/>